<reference evidence="2" key="1">
    <citation type="journal article" date="2014" name="Int. J. Syst. Evol. Microbiol.">
        <title>Complete genome sequence of Corynebacterium casei LMG S-19264T (=DSM 44701T), isolated from a smear-ripened cheese.</title>
        <authorList>
            <consortium name="US DOE Joint Genome Institute (JGI-PGF)"/>
            <person name="Walter F."/>
            <person name="Albersmeier A."/>
            <person name="Kalinowski J."/>
            <person name="Ruckert C."/>
        </authorList>
    </citation>
    <scope>NUCLEOTIDE SEQUENCE</scope>
    <source>
        <strain evidence="2">CGMCC 4.7403</strain>
    </source>
</reference>
<sequence>MRGEEDHFQPITCAERFVTEVPHSTLVRITRPPAGDAGPIPMENDGTAVARA</sequence>
<proteinExistence type="predicted"/>
<evidence type="ECO:0000256" key="1">
    <source>
        <dbReference type="SAM" id="MobiDB-lite"/>
    </source>
</evidence>
<dbReference type="AlphaFoldDB" id="A0A918ZVU5"/>
<dbReference type="Proteomes" id="UP000603227">
    <property type="component" value="Unassembled WGS sequence"/>
</dbReference>
<reference evidence="2" key="2">
    <citation type="submission" date="2020-09" db="EMBL/GenBank/DDBJ databases">
        <authorList>
            <person name="Sun Q."/>
            <person name="Zhou Y."/>
        </authorList>
    </citation>
    <scope>NUCLEOTIDE SEQUENCE</scope>
    <source>
        <strain evidence="2">CGMCC 4.7403</strain>
    </source>
</reference>
<keyword evidence="3" id="KW-1185">Reference proteome</keyword>
<comment type="caution">
    <text evidence="2">The sequence shown here is derived from an EMBL/GenBank/DDBJ whole genome shotgun (WGS) entry which is preliminary data.</text>
</comment>
<name>A0A918ZVU5_9ACTN</name>
<organism evidence="2 3">
    <name type="scientific">Streptomyces capitiformicae</name>
    <dbReference type="NCBI Taxonomy" id="2014920"/>
    <lineage>
        <taxon>Bacteria</taxon>
        <taxon>Bacillati</taxon>
        <taxon>Actinomycetota</taxon>
        <taxon>Actinomycetes</taxon>
        <taxon>Kitasatosporales</taxon>
        <taxon>Streptomycetaceae</taxon>
        <taxon>Streptomyces</taxon>
    </lineage>
</organism>
<dbReference type="RefSeq" id="WP_208921692.1">
    <property type="nucleotide sequence ID" value="NZ_CP022161.1"/>
</dbReference>
<evidence type="ECO:0000313" key="2">
    <source>
        <dbReference type="EMBL" id="GHE72524.1"/>
    </source>
</evidence>
<evidence type="ECO:0000313" key="3">
    <source>
        <dbReference type="Proteomes" id="UP000603227"/>
    </source>
</evidence>
<gene>
    <name evidence="2" type="ORF">GCM10017771_96410</name>
</gene>
<accession>A0A918ZVU5</accession>
<feature type="region of interest" description="Disordered" evidence="1">
    <location>
        <begin position="30"/>
        <end position="52"/>
    </location>
</feature>
<dbReference type="EMBL" id="BNAT01000088">
    <property type="protein sequence ID" value="GHE72524.1"/>
    <property type="molecule type" value="Genomic_DNA"/>
</dbReference>
<protein>
    <submittedName>
        <fullName evidence="2">Uncharacterized protein</fullName>
    </submittedName>
</protein>